<evidence type="ECO:0000259" key="1">
    <source>
        <dbReference type="Pfam" id="PF18803"/>
    </source>
</evidence>
<accession>A0AAD7I247</accession>
<dbReference type="AlphaFoldDB" id="A0AAD7I247"/>
<proteinExistence type="predicted"/>
<dbReference type="Proteomes" id="UP001215280">
    <property type="component" value="Unassembled WGS sequence"/>
</dbReference>
<keyword evidence="3" id="KW-1185">Reference proteome</keyword>
<dbReference type="InterPro" id="IPR040521">
    <property type="entry name" value="KDZ"/>
</dbReference>
<dbReference type="EMBL" id="JARJLG010000168">
    <property type="protein sequence ID" value="KAJ7733402.1"/>
    <property type="molecule type" value="Genomic_DNA"/>
</dbReference>
<comment type="caution">
    <text evidence="2">The sequence shown here is derived from an EMBL/GenBank/DDBJ whole genome shotgun (WGS) entry which is preliminary data.</text>
</comment>
<feature type="domain" description="CxC2-like cysteine cluster KDZ transposase-associated" evidence="1">
    <location>
        <begin position="131"/>
        <end position="232"/>
    </location>
</feature>
<gene>
    <name evidence="2" type="ORF">DFH07DRAFT_780622</name>
</gene>
<protein>
    <recommendedName>
        <fullName evidence="1">CxC2-like cysteine cluster KDZ transposase-associated domain-containing protein</fullName>
    </recommendedName>
</protein>
<dbReference type="Pfam" id="PF18803">
    <property type="entry name" value="CxC2"/>
    <property type="match status" value="1"/>
</dbReference>
<organism evidence="2 3">
    <name type="scientific">Mycena maculata</name>
    <dbReference type="NCBI Taxonomy" id="230809"/>
    <lineage>
        <taxon>Eukaryota</taxon>
        <taxon>Fungi</taxon>
        <taxon>Dikarya</taxon>
        <taxon>Basidiomycota</taxon>
        <taxon>Agaricomycotina</taxon>
        <taxon>Agaricomycetes</taxon>
        <taxon>Agaricomycetidae</taxon>
        <taxon>Agaricales</taxon>
        <taxon>Marasmiineae</taxon>
        <taxon>Mycenaceae</taxon>
        <taxon>Mycena</taxon>
    </lineage>
</organism>
<dbReference type="Pfam" id="PF18758">
    <property type="entry name" value="KDZ"/>
    <property type="match status" value="1"/>
</dbReference>
<dbReference type="InterPro" id="IPR041457">
    <property type="entry name" value="CxC2_KDZ-assoc"/>
</dbReference>
<evidence type="ECO:0000313" key="3">
    <source>
        <dbReference type="Proteomes" id="UP001215280"/>
    </source>
</evidence>
<dbReference type="PANTHER" id="PTHR33096:SF1">
    <property type="entry name" value="CXC1-LIKE CYSTEINE CLUSTER ASSOCIATED WITH KDZ TRANSPOSASES DOMAIN-CONTAINING PROTEIN"/>
    <property type="match status" value="1"/>
</dbReference>
<name>A0AAD7I247_9AGAR</name>
<evidence type="ECO:0000313" key="2">
    <source>
        <dbReference type="EMBL" id="KAJ7733402.1"/>
    </source>
</evidence>
<dbReference type="PANTHER" id="PTHR33096">
    <property type="entry name" value="CXC2 DOMAIN-CONTAINING PROTEIN"/>
    <property type="match status" value="1"/>
</dbReference>
<sequence length="570" mass="62791">MILDISGSPDSAAVIYRKFKVNAIQPFATFMSSTLHLLHPSSRSKLCFGREFPKILSSALLPLRKREVKKAKESTKVGLEPTVSASKLRNHVVGKQRSNHFATRPYLEKEWAGQYWTEATLCGTCPDSRGLTGVGLVYQLRHHSFPCAFPGPLRSMAVINVNGIFSLDIQYCNCEKAEHEDRNPLTQLLGNVWYPASTIDPGTCATFQVLEFFRLLQVMGNITAHNFVGPLQGVRQDELTICLAPVCYPSGERLGGRRSGEDKDPSLGPGLGYFVEPSGYKEHLQTYIAEKDVSSCIAFAALLQKETHLTTGLQVSGVGGCDLQKGERYANMDYIFLSALAGVAVLMLEISYNISCQWKVHLPERAKKITASTLITTNLEDFDIQYALPVWHAVAHEVTCQTQNSLSFAVGVGCMDGEGIERTWAVLNPIGFSTKEMGEGNRQDTIENKVDHLNWEKNIGQGDALSQKLIVVIAECNKQVQNFRDVNHTLQRELQREWKGRVTAWLADRSQPNPYYLAGGKDDMGCATGGPSKAAVLAKLEAAEGRTPLSSAKTTMSAFLKGGLQLEEAR</sequence>
<reference evidence="2" key="1">
    <citation type="submission" date="2023-03" db="EMBL/GenBank/DDBJ databases">
        <title>Massive genome expansion in bonnet fungi (Mycena s.s.) driven by repeated elements and novel gene families across ecological guilds.</title>
        <authorList>
            <consortium name="Lawrence Berkeley National Laboratory"/>
            <person name="Harder C.B."/>
            <person name="Miyauchi S."/>
            <person name="Viragh M."/>
            <person name="Kuo A."/>
            <person name="Thoen E."/>
            <person name="Andreopoulos B."/>
            <person name="Lu D."/>
            <person name="Skrede I."/>
            <person name="Drula E."/>
            <person name="Henrissat B."/>
            <person name="Morin E."/>
            <person name="Kohler A."/>
            <person name="Barry K."/>
            <person name="LaButti K."/>
            <person name="Morin E."/>
            <person name="Salamov A."/>
            <person name="Lipzen A."/>
            <person name="Mereny Z."/>
            <person name="Hegedus B."/>
            <person name="Baldrian P."/>
            <person name="Stursova M."/>
            <person name="Weitz H."/>
            <person name="Taylor A."/>
            <person name="Grigoriev I.V."/>
            <person name="Nagy L.G."/>
            <person name="Martin F."/>
            <person name="Kauserud H."/>
        </authorList>
    </citation>
    <scope>NUCLEOTIDE SEQUENCE</scope>
    <source>
        <strain evidence="2">CBHHK188m</strain>
    </source>
</reference>